<organism evidence="1">
    <name type="scientific">Arundo donax</name>
    <name type="common">Giant reed</name>
    <name type="synonym">Donax arundinaceus</name>
    <dbReference type="NCBI Taxonomy" id="35708"/>
    <lineage>
        <taxon>Eukaryota</taxon>
        <taxon>Viridiplantae</taxon>
        <taxon>Streptophyta</taxon>
        <taxon>Embryophyta</taxon>
        <taxon>Tracheophyta</taxon>
        <taxon>Spermatophyta</taxon>
        <taxon>Magnoliopsida</taxon>
        <taxon>Liliopsida</taxon>
        <taxon>Poales</taxon>
        <taxon>Poaceae</taxon>
        <taxon>PACMAD clade</taxon>
        <taxon>Arundinoideae</taxon>
        <taxon>Arundineae</taxon>
        <taxon>Arundo</taxon>
    </lineage>
</organism>
<reference evidence="1" key="2">
    <citation type="journal article" date="2015" name="Data Brief">
        <title>Shoot transcriptome of the giant reed, Arundo donax.</title>
        <authorList>
            <person name="Barrero R.A."/>
            <person name="Guerrero F.D."/>
            <person name="Moolhuijzen P."/>
            <person name="Goolsby J.A."/>
            <person name="Tidwell J."/>
            <person name="Bellgard S.E."/>
            <person name="Bellgard M.I."/>
        </authorList>
    </citation>
    <scope>NUCLEOTIDE SEQUENCE</scope>
    <source>
        <tissue evidence="1">Shoot tissue taken approximately 20 cm above the soil surface</tissue>
    </source>
</reference>
<protein>
    <submittedName>
        <fullName evidence="1">Uncharacterized protein</fullName>
    </submittedName>
</protein>
<dbReference type="EMBL" id="GBRH01247330">
    <property type="protein sequence ID" value="JAD50565.1"/>
    <property type="molecule type" value="Transcribed_RNA"/>
</dbReference>
<name>A0A0A9ANS8_ARUDO</name>
<accession>A0A0A9ANS8</accession>
<dbReference type="AlphaFoldDB" id="A0A0A9ANS8"/>
<evidence type="ECO:0000313" key="1">
    <source>
        <dbReference type="EMBL" id="JAD50565.1"/>
    </source>
</evidence>
<proteinExistence type="predicted"/>
<reference evidence="1" key="1">
    <citation type="submission" date="2014-09" db="EMBL/GenBank/DDBJ databases">
        <authorList>
            <person name="Magalhaes I.L.F."/>
            <person name="Oliveira U."/>
            <person name="Santos F.R."/>
            <person name="Vidigal T.H.D.A."/>
            <person name="Brescovit A.D."/>
            <person name="Santos A.J."/>
        </authorList>
    </citation>
    <scope>NUCLEOTIDE SEQUENCE</scope>
    <source>
        <tissue evidence="1">Shoot tissue taken approximately 20 cm above the soil surface</tissue>
    </source>
</reference>
<sequence length="98" mass="11695">MEFHVVIDMLNVTVFKVFYGPSEVRHSSYGTDLCNFAVTSLEVENPEGYKMKQMLKRLTRWFQLDMERYSVRVELLYCWPSSPSFLRVRTRDNNYILA</sequence>